<feature type="transmembrane region" description="Helical" evidence="6">
    <location>
        <begin position="382"/>
        <end position="401"/>
    </location>
</feature>
<dbReference type="Proteomes" id="UP000008810">
    <property type="component" value="Chromosome 4"/>
</dbReference>
<reference evidence="8" key="3">
    <citation type="submission" date="2018-08" db="UniProtKB">
        <authorList>
            <consortium name="EnsemblPlants"/>
        </authorList>
    </citation>
    <scope>IDENTIFICATION</scope>
    <source>
        <strain evidence="8">cv. Bd21</strain>
    </source>
</reference>
<keyword evidence="3 6" id="KW-0812">Transmembrane</keyword>
<dbReference type="OrthoDB" id="8904098at2759"/>
<evidence type="ECO:0000256" key="1">
    <source>
        <dbReference type="ARBA" id="ARBA00004141"/>
    </source>
</evidence>
<dbReference type="Pfam" id="PF00854">
    <property type="entry name" value="PTR2"/>
    <property type="match status" value="1"/>
</dbReference>
<protein>
    <submittedName>
        <fullName evidence="7 8">Uncharacterized protein</fullName>
    </submittedName>
</protein>
<dbReference type="SUPFAM" id="SSF103473">
    <property type="entry name" value="MFS general substrate transporter"/>
    <property type="match status" value="1"/>
</dbReference>
<feature type="transmembrane region" description="Helical" evidence="6">
    <location>
        <begin position="82"/>
        <end position="100"/>
    </location>
</feature>
<dbReference type="GeneID" id="100821248"/>
<feature type="transmembrane region" description="Helical" evidence="6">
    <location>
        <begin position="240"/>
        <end position="260"/>
    </location>
</feature>
<dbReference type="EMBL" id="CM000883">
    <property type="protein sequence ID" value="KQJ88780.1"/>
    <property type="molecule type" value="Genomic_DNA"/>
</dbReference>
<evidence type="ECO:0000313" key="7">
    <source>
        <dbReference type="EMBL" id="KQJ88780.1"/>
    </source>
</evidence>
<gene>
    <name evidence="8" type="primary">LOC100821248</name>
    <name evidence="7" type="ORF">BRADI_4g21150v3</name>
</gene>
<dbReference type="InterPro" id="IPR000109">
    <property type="entry name" value="POT_fam"/>
</dbReference>
<dbReference type="AlphaFoldDB" id="A0A0Q3ER53"/>
<proteinExistence type="inferred from homology"/>
<accession>A0A0Q3ER53</accession>
<dbReference type="Gramene" id="KQJ88780">
    <property type="protein sequence ID" value="KQJ88780"/>
    <property type="gene ID" value="BRADI_4g21150v3"/>
</dbReference>
<feature type="transmembrane region" description="Helical" evidence="6">
    <location>
        <begin position="413"/>
        <end position="436"/>
    </location>
</feature>
<feature type="transmembrane region" description="Helical" evidence="6">
    <location>
        <begin position="267"/>
        <end position="287"/>
    </location>
</feature>
<dbReference type="EnsemblPlants" id="KQJ88780">
    <property type="protein sequence ID" value="KQJ88780"/>
    <property type="gene ID" value="BRADI_4g21150v3"/>
</dbReference>
<evidence type="ECO:0000256" key="6">
    <source>
        <dbReference type="SAM" id="Phobius"/>
    </source>
</evidence>
<dbReference type="Gene3D" id="1.20.1250.20">
    <property type="entry name" value="MFS general substrate transporter like domains"/>
    <property type="match status" value="1"/>
</dbReference>
<evidence type="ECO:0000256" key="2">
    <source>
        <dbReference type="ARBA" id="ARBA00005982"/>
    </source>
</evidence>
<feature type="transmembrane region" description="Helical" evidence="6">
    <location>
        <begin position="457"/>
        <end position="477"/>
    </location>
</feature>
<comment type="similarity">
    <text evidence="2">Belongs to the major facilitator superfamily. Proton-dependent oligopeptide transporter (POT/PTR) (TC 2.A.17) family.</text>
</comment>
<organism evidence="7">
    <name type="scientific">Brachypodium distachyon</name>
    <name type="common">Purple false brome</name>
    <name type="synonym">Trachynia distachya</name>
    <dbReference type="NCBI Taxonomy" id="15368"/>
    <lineage>
        <taxon>Eukaryota</taxon>
        <taxon>Viridiplantae</taxon>
        <taxon>Streptophyta</taxon>
        <taxon>Embryophyta</taxon>
        <taxon>Tracheophyta</taxon>
        <taxon>Spermatophyta</taxon>
        <taxon>Magnoliopsida</taxon>
        <taxon>Liliopsida</taxon>
        <taxon>Poales</taxon>
        <taxon>Poaceae</taxon>
        <taxon>BOP clade</taxon>
        <taxon>Pooideae</taxon>
        <taxon>Stipodae</taxon>
        <taxon>Brachypodieae</taxon>
        <taxon>Brachypodium</taxon>
    </lineage>
</organism>
<dbReference type="GO" id="GO:0022857">
    <property type="term" value="F:transmembrane transporter activity"/>
    <property type="evidence" value="ECO:0000318"/>
    <property type="project" value="GO_Central"/>
</dbReference>
<feature type="transmembrane region" description="Helical" evidence="6">
    <location>
        <begin position="146"/>
        <end position="169"/>
    </location>
</feature>
<feature type="transmembrane region" description="Helical" evidence="6">
    <location>
        <begin position="592"/>
        <end position="612"/>
    </location>
</feature>
<feature type="transmembrane region" description="Helical" evidence="6">
    <location>
        <begin position="537"/>
        <end position="557"/>
    </location>
</feature>
<feature type="transmembrane region" description="Helical" evidence="6">
    <location>
        <begin position="120"/>
        <end position="139"/>
    </location>
</feature>
<keyword evidence="9" id="KW-1185">Reference proteome</keyword>
<name>A0A0Q3ER53_BRADI</name>
<sequence>MLSWVVASFSSACYARHRCTPFISIHQLRQLNKQSRGFIGRNLQAVREEDGGKEEMGSSSGLVDWRGRPINSKKHGGVRASIFIHALVLLSNAANIANIMNLVTYLRGTMHMGVAEASTTASNFFAALQMFSIPAAFLADSYIKRVYAVLIFGPIEILGYILLAVQAHIPMLHPPPCSQTGATATCEPVHGSNLSLLLLGLYLIPIGDGAARACLPALGGDQFDTADPAEQRQETSFFNWYTFAVSSGGFLGLVLIVWVQNRQGWDIGFALCALCVLLGMLIWIAGFPFYRNQLPGGSAITRMLQVLVVAFKKRNVELPKDTSELKQMNQDDSNNGLEKLERTVGFQCLEKSAIDTGETGPWSLCTVTQVEETKIVLRMVPIFLSAILGYIPVPLILNFTVQQGNTMDTKLGAIHISPATLFLIPTVFQMVILVLYDRFIVPFLRRITGYVGGVTHLQRIGIGFLSATLATGVAALVETKRKRVAEENGLMDAATGIPISVFWLTVQFFLLGVVDVTSFVGLLEFFYSEASTGMKSVGSSIFYCILGVSAWLGSLLIQVTNQVTRRGGSGAAAAATGWLDGTNLNMGKLDRFYWLLAVLELVAFFIYMFFAWRYEYRNNQRVVDNTGDTKAPLAPEGAAGDLII</sequence>
<reference evidence="7 8" key="1">
    <citation type="journal article" date="2010" name="Nature">
        <title>Genome sequencing and analysis of the model grass Brachypodium distachyon.</title>
        <authorList>
            <consortium name="International Brachypodium Initiative"/>
        </authorList>
    </citation>
    <scope>NUCLEOTIDE SEQUENCE [LARGE SCALE GENOMIC DNA]</scope>
    <source>
        <strain evidence="7">Bd21</strain>
        <strain evidence="8">cv. Bd21</strain>
    </source>
</reference>
<dbReference type="GO" id="GO:0016020">
    <property type="term" value="C:membrane"/>
    <property type="evidence" value="ECO:0000318"/>
    <property type="project" value="GO_Central"/>
</dbReference>
<dbReference type="PANTHER" id="PTHR11654">
    <property type="entry name" value="OLIGOPEPTIDE TRANSPORTER-RELATED"/>
    <property type="match status" value="1"/>
</dbReference>
<evidence type="ECO:0000256" key="3">
    <source>
        <dbReference type="ARBA" id="ARBA00022692"/>
    </source>
</evidence>
<feature type="transmembrane region" description="Helical" evidence="6">
    <location>
        <begin position="497"/>
        <end position="525"/>
    </location>
</feature>
<dbReference type="GO" id="GO:0055085">
    <property type="term" value="P:transmembrane transport"/>
    <property type="evidence" value="ECO:0000318"/>
    <property type="project" value="GO_Central"/>
</dbReference>
<comment type="subcellular location">
    <subcellularLocation>
        <location evidence="1">Membrane</location>
        <topology evidence="1">Multi-pass membrane protein</topology>
    </subcellularLocation>
</comment>
<dbReference type="ExpressionAtlas" id="A0A0Q3ER53">
    <property type="expression patterns" value="differential"/>
</dbReference>
<reference evidence="7" key="2">
    <citation type="submission" date="2017-06" db="EMBL/GenBank/DDBJ databases">
        <title>WGS assembly of Brachypodium distachyon.</title>
        <authorList>
            <consortium name="The International Brachypodium Initiative"/>
            <person name="Lucas S."/>
            <person name="Harmon-Smith M."/>
            <person name="Lail K."/>
            <person name="Tice H."/>
            <person name="Grimwood J."/>
            <person name="Bruce D."/>
            <person name="Barry K."/>
            <person name="Shu S."/>
            <person name="Lindquist E."/>
            <person name="Wang M."/>
            <person name="Pitluck S."/>
            <person name="Vogel J.P."/>
            <person name="Garvin D.F."/>
            <person name="Mockler T.C."/>
            <person name="Schmutz J."/>
            <person name="Rokhsar D."/>
            <person name="Bevan M.W."/>
        </authorList>
    </citation>
    <scope>NUCLEOTIDE SEQUENCE</scope>
    <source>
        <strain evidence="7">Bd21</strain>
    </source>
</reference>
<evidence type="ECO:0000256" key="5">
    <source>
        <dbReference type="ARBA" id="ARBA00023136"/>
    </source>
</evidence>
<evidence type="ECO:0000313" key="9">
    <source>
        <dbReference type="Proteomes" id="UP000008810"/>
    </source>
</evidence>
<keyword evidence="5 6" id="KW-0472">Membrane</keyword>
<dbReference type="RefSeq" id="XP_003577653.4">
    <property type="nucleotide sequence ID" value="XM_003577605.4"/>
</dbReference>
<evidence type="ECO:0000313" key="8">
    <source>
        <dbReference type="EnsemblPlants" id="KQJ88780"/>
    </source>
</evidence>
<keyword evidence="4 6" id="KW-1133">Transmembrane helix</keyword>
<dbReference type="InterPro" id="IPR036259">
    <property type="entry name" value="MFS_trans_sf"/>
</dbReference>
<dbReference type="FunFam" id="1.20.1250.20:FF:000331">
    <property type="entry name" value="Protein NRT1/ PTR FAMILY 4.2"/>
    <property type="match status" value="1"/>
</dbReference>
<evidence type="ECO:0000256" key="4">
    <source>
        <dbReference type="ARBA" id="ARBA00022989"/>
    </source>
</evidence>